<organism evidence="1">
    <name type="scientific">freshwater metagenome</name>
    <dbReference type="NCBI Taxonomy" id="449393"/>
    <lineage>
        <taxon>unclassified sequences</taxon>
        <taxon>metagenomes</taxon>
        <taxon>ecological metagenomes</taxon>
    </lineage>
</organism>
<accession>A0A6J6DE77</accession>
<dbReference type="InterPro" id="IPR029044">
    <property type="entry name" value="Nucleotide-diphossugar_trans"/>
</dbReference>
<dbReference type="Pfam" id="PF01501">
    <property type="entry name" value="Glyco_transf_8"/>
    <property type="match status" value="1"/>
</dbReference>
<proteinExistence type="predicted"/>
<sequence length="126" mass="14598">MSLLLPPKKAWALRRRAHATGNMIADTYNAGILLMNLKKMREEDFIENNLYLVEELRLNDQDVMNFYSAGRALKLEGDWNYVPTQDYSKDPKIVHWAGPAKPWKPAFALYKDEFQAIAKELKAVKK</sequence>
<gene>
    <name evidence="1" type="ORF">UFOPK1618_00613</name>
</gene>
<dbReference type="EMBL" id="CAEZTF010000111">
    <property type="protein sequence ID" value="CAB4562301.1"/>
    <property type="molecule type" value="Genomic_DNA"/>
</dbReference>
<dbReference type="Gene3D" id="3.90.550.10">
    <property type="entry name" value="Spore Coat Polysaccharide Biosynthesis Protein SpsA, Chain A"/>
    <property type="match status" value="1"/>
</dbReference>
<dbReference type="InterPro" id="IPR002495">
    <property type="entry name" value="Glyco_trans_8"/>
</dbReference>
<protein>
    <submittedName>
        <fullName evidence="1">Unannotated protein</fullName>
    </submittedName>
</protein>
<evidence type="ECO:0000313" key="1">
    <source>
        <dbReference type="EMBL" id="CAB4562301.1"/>
    </source>
</evidence>
<dbReference type="SUPFAM" id="SSF53448">
    <property type="entry name" value="Nucleotide-diphospho-sugar transferases"/>
    <property type="match status" value="1"/>
</dbReference>
<reference evidence="1" key="1">
    <citation type="submission" date="2020-05" db="EMBL/GenBank/DDBJ databases">
        <authorList>
            <person name="Chiriac C."/>
            <person name="Salcher M."/>
            <person name="Ghai R."/>
            <person name="Kavagutti S V."/>
        </authorList>
    </citation>
    <scope>NUCLEOTIDE SEQUENCE</scope>
</reference>
<dbReference type="GO" id="GO:0016757">
    <property type="term" value="F:glycosyltransferase activity"/>
    <property type="evidence" value="ECO:0007669"/>
    <property type="project" value="InterPro"/>
</dbReference>
<name>A0A6J6DE77_9ZZZZ</name>
<dbReference type="AlphaFoldDB" id="A0A6J6DE77"/>